<evidence type="ECO:0000313" key="1">
    <source>
        <dbReference type="EMBL" id="VDN43906.1"/>
    </source>
</evidence>
<name>A0A3P7RLF7_DIBLA</name>
<feature type="non-terminal residue" evidence="1">
    <location>
        <position position="195"/>
    </location>
</feature>
<organism evidence="1 2">
    <name type="scientific">Dibothriocephalus latus</name>
    <name type="common">Fish tapeworm</name>
    <name type="synonym">Diphyllobothrium latum</name>
    <dbReference type="NCBI Taxonomy" id="60516"/>
    <lineage>
        <taxon>Eukaryota</taxon>
        <taxon>Metazoa</taxon>
        <taxon>Spiralia</taxon>
        <taxon>Lophotrochozoa</taxon>
        <taxon>Platyhelminthes</taxon>
        <taxon>Cestoda</taxon>
        <taxon>Eucestoda</taxon>
        <taxon>Diphyllobothriidea</taxon>
        <taxon>Diphyllobothriidae</taxon>
        <taxon>Dibothriocephalus</taxon>
    </lineage>
</organism>
<dbReference type="AlphaFoldDB" id="A0A3P7RLF7"/>
<accession>A0A3P7RLF7</accession>
<proteinExistence type="predicted"/>
<dbReference type="EMBL" id="UYRU01109549">
    <property type="protein sequence ID" value="VDN43906.1"/>
    <property type="molecule type" value="Genomic_DNA"/>
</dbReference>
<gene>
    <name evidence="1" type="ORF">DILT_LOCUS19215</name>
</gene>
<reference evidence="1 2" key="1">
    <citation type="submission" date="2018-11" db="EMBL/GenBank/DDBJ databases">
        <authorList>
            <consortium name="Pathogen Informatics"/>
        </authorList>
    </citation>
    <scope>NUCLEOTIDE SEQUENCE [LARGE SCALE GENOMIC DNA]</scope>
</reference>
<dbReference type="OrthoDB" id="6267964at2759"/>
<keyword evidence="2" id="KW-1185">Reference proteome</keyword>
<sequence>MQLMQLKSETLRRRRAEIHSLVRQQISIKKAQLRAEQKAKAEIRRTRNLTITVNPASIALTSEDMAIMEDKVLKQFGNRSSMFEEVEKFLNFDTEAMEAMAKALGSDERAQQFVGTLKQPKYLLEYLKHKCEDYISLLLKRDWSESELKDLANGRFKEELQPGDLPITNPLTTIATGISEELLIKFYKALKTADH</sequence>
<evidence type="ECO:0000313" key="2">
    <source>
        <dbReference type="Proteomes" id="UP000281553"/>
    </source>
</evidence>
<dbReference type="Proteomes" id="UP000281553">
    <property type="component" value="Unassembled WGS sequence"/>
</dbReference>
<protein>
    <submittedName>
        <fullName evidence="1">Uncharacterized protein</fullName>
    </submittedName>
</protein>